<sequence length="772" mass="84233">MLGAFRISLSRISQSLSNRSRVPVIQPYPTHYLSTPQTTVSIFLIGHPQAFGDFDMSSPSKEVFDPSVPASNNDVQVNNESLEDKTLLLLARLMEAGLEDETICRELNALTKLLSDDSAPETRAPEPHTPLYQLVDSDFVDTILGYLDMRQSPMVRGHATLTTSAYLKAAGDHGVELLSQFFFSRVGKGTYDDFIIAFSVAASIFPIVPDITATLFLSEGFVPNLGPLMKRKWKSKKVEQAALEMLNTACMNTPCREAIKKYCTEWLEEIVNDVPADFPEVGSPERHHVAEDGSIQQRIHSEPVRNLAAVVLAKLQAVPSAPDPGTEERVQVATTSMEELSDMFKNTLSADGDQQSSIEGLAYASLQPKVKEKLASDRSFLKNLVKALAEAPAKSPATYGALSTLMNLTTYMPVMSEEQKRMSQLKNYANASKASSKPDPLNDDDHVSKRCEAVFEAGVIPVLVTHSQHGSVASLALVVSIVFSLSKNPKIRGQMAQQGAIKLLLHAYSLFPEDNTAARRTAGHALARILISTNPQHIFGGSNPLSLTSAIRPLVLLLSDDPNVEQRDLLPVFESLLALTNLASTDDTARNAIIRISFPQIEELLLSNNKMVTRASVELICNLMSSPEGVAKFADGGKQASQRMHILLALTDAEDFATRRAAGGALASLTEWDTAVNAILERDRGVKLLLGMCKDDGEELRHRGVVCVLNVLTAPDKVGEWGIKKVKDEGGIDALKECLKKSRSQEVLEITVEALKKLLGDEQPETVKQLGN</sequence>
<comment type="caution">
    <text evidence="5">The sequence shown here is derived from an EMBL/GenBank/DDBJ whole genome shotgun (WGS) entry which is preliminary data.</text>
</comment>
<keyword evidence="2" id="KW-0963">Cytoplasm</keyword>
<dbReference type="SUPFAM" id="SSF48371">
    <property type="entry name" value="ARM repeat"/>
    <property type="match status" value="2"/>
</dbReference>
<gene>
    <name evidence="5" type="primary">rng3</name>
    <name evidence="5" type="ORF">LOCC1_G000267</name>
</gene>
<proteinExistence type="predicted"/>
<evidence type="ECO:0000313" key="5">
    <source>
        <dbReference type="EMBL" id="TVY49707.1"/>
    </source>
</evidence>
<dbReference type="Gene3D" id="1.25.10.10">
    <property type="entry name" value="Leucine-rich Repeat Variant"/>
    <property type="match status" value="1"/>
</dbReference>
<dbReference type="OrthoDB" id="5574718at2759"/>
<comment type="subcellular location">
    <subcellularLocation>
        <location evidence="1">Cytoplasm</location>
    </subcellularLocation>
</comment>
<dbReference type="EMBL" id="QGMI01000007">
    <property type="protein sequence ID" value="TVY49707.1"/>
    <property type="molecule type" value="Genomic_DNA"/>
</dbReference>
<dbReference type="InterPro" id="IPR024660">
    <property type="entry name" value="UCS_central_dom"/>
</dbReference>
<evidence type="ECO:0000256" key="3">
    <source>
        <dbReference type="SAM" id="MobiDB-lite"/>
    </source>
</evidence>
<accession>A0A8H8S8U2</accession>
<dbReference type="InterPro" id="IPR011989">
    <property type="entry name" value="ARM-like"/>
</dbReference>
<dbReference type="GO" id="GO:0051879">
    <property type="term" value="F:Hsp90 protein binding"/>
    <property type="evidence" value="ECO:0007669"/>
    <property type="project" value="TreeGrafter"/>
</dbReference>
<evidence type="ECO:0000259" key="4">
    <source>
        <dbReference type="Pfam" id="PF11701"/>
    </source>
</evidence>
<dbReference type="Pfam" id="PF11701">
    <property type="entry name" value="UNC45-central"/>
    <property type="match status" value="1"/>
</dbReference>
<evidence type="ECO:0000256" key="2">
    <source>
        <dbReference type="ARBA" id="ARBA00022490"/>
    </source>
</evidence>
<dbReference type="Proteomes" id="UP000443090">
    <property type="component" value="Unassembled WGS sequence"/>
</dbReference>
<reference evidence="5 6" key="1">
    <citation type="submission" date="2018-05" db="EMBL/GenBank/DDBJ databases">
        <title>Genome sequencing and assembly of the regulated plant pathogen Lachnellula willkommii and related sister species for the development of diagnostic species identification markers.</title>
        <authorList>
            <person name="Giroux E."/>
            <person name="Bilodeau G."/>
        </authorList>
    </citation>
    <scope>NUCLEOTIDE SEQUENCE [LARGE SCALE GENOMIC DNA]</scope>
    <source>
        <strain evidence="5 6">CBS 160.35</strain>
    </source>
</reference>
<evidence type="ECO:0000313" key="6">
    <source>
        <dbReference type="Proteomes" id="UP000443090"/>
    </source>
</evidence>
<keyword evidence="6" id="KW-1185">Reference proteome</keyword>
<protein>
    <submittedName>
        <fullName evidence="5">Ring assembly protein</fullName>
    </submittedName>
</protein>
<evidence type="ECO:0000256" key="1">
    <source>
        <dbReference type="ARBA" id="ARBA00004496"/>
    </source>
</evidence>
<name>A0A8H8S8U2_9HELO</name>
<feature type="region of interest" description="Disordered" evidence="3">
    <location>
        <begin position="422"/>
        <end position="445"/>
    </location>
</feature>
<dbReference type="GO" id="GO:0005737">
    <property type="term" value="C:cytoplasm"/>
    <property type="evidence" value="ECO:0007669"/>
    <property type="project" value="UniProtKB-SubCell"/>
</dbReference>
<dbReference type="PANTHER" id="PTHR45994:SF1">
    <property type="entry name" value="FI21225P1"/>
    <property type="match status" value="1"/>
</dbReference>
<dbReference type="PANTHER" id="PTHR45994">
    <property type="entry name" value="FI21225P1"/>
    <property type="match status" value="1"/>
</dbReference>
<feature type="domain" description="UNC-45/Cro1/She4 central" evidence="4">
    <location>
        <begin position="139"/>
        <end position="315"/>
    </location>
</feature>
<dbReference type="InterPro" id="IPR016024">
    <property type="entry name" value="ARM-type_fold"/>
</dbReference>
<dbReference type="AlphaFoldDB" id="A0A8H8S8U2"/>
<organism evidence="5 6">
    <name type="scientific">Lachnellula occidentalis</name>
    <dbReference type="NCBI Taxonomy" id="215460"/>
    <lineage>
        <taxon>Eukaryota</taxon>
        <taxon>Fungi</taxon>
        <taxon>Dikarya</taxon>
        <taxon>Ascomycota</taxon>
        <taxon>Pezizomycotina</taxon>
        <taxon>Leotiomycetes</taxon>
        <taxon>Helotiales</taxon>
        <taxon>Lachnaceae</taxon>
        <taxon>Lachnellula</taxon>
    </lineage>
</organism>
<feature type="compositionally biased region" description="Polar residues" evidence="3">
    <location>
        <begin position="422"/>
        <end position="435"/>
    </location>
</feature>